<gene>
    <name evidence="8" type="primary">SelD_0</name>
    <name evidence="8" type="ORF">Bhyg_09376</name>
</gene>
<dbReference type="GO" id="GO:0005737">
    <property type="term" value="C:cytoplasm"/>
    <property type="evidence" value="ECO:0007669"/>
    <property type="project" value="TreeGrafter"/>
</dbReference>
<dbReference type="OrthoDB" id="409395at2759"/>
<dbReference type="GO" id="GO:0004756">
    <property type="term" value="F:selenide, water dikinase activity"/>
    <property type="evidence" value="ECO:0007669"/>
    <property type="project" value="TreeGrafter"/>
</dbReference>
<dbReference type="InterPro" id="IPR036921">
    <property type="entry name" value="PurM-like_N_sf"/>
</dbReference>
<feature type="domain" description="PurM-like N-terminal" evidence="6">
    <location>
        <begin position="10"/>
        <end position="118"/>
    </location>
</feature>
<dbReference type="PANTHER" id="PTHR10256">
    <property type="entry name" value="SELENIDE, WATER DIKINASE"/>
    <property type="match status" value="1"/>
</dbReference>
<dbReference type="Gene3D" id="3.90.650.10">
    <property type="entry name" value="PurM-like C-terminal domain"/>
    <property type="match status" value="1"/>
</dbReference>
<feature type="domain" description="PurM-like C-terminal" evidence="7">
    <location>
        <begin position="134"/>
        <end position="302"/>
    </location>
</feature>
<dbReference type="SUPFAM" id="SSF56042">
    <property type="entry name" value="PurM C-terminal domain-like"/>
    <property type="match status" value="1"/>
</dbReference>
<keyword evidence="3" id="KW-0418">Kinase</keyword>
<dbReference type="InterPro" id="IPR004536">
    <property type="entry name" value="SPS/SelD"/>
</dbReference>
<dbReference type="AlphaFoldDB" id="A0A9Q0N6D0"/>
<organism evidence="8 9">
    <name type="scientific">Pseudolycoriella hygida</name>
    <dbReference type="NCBI Taxonomy" id="35572"/>
    <lineage>
        <taxon>Eukaryota</taxon>
        <taxon>Metazoa</taxon>
        <taxon>Ecdysozoa</taxon>
        <taxon>Arthropoda</taxon>
        <taxon>Hexapoda</taxon>
        <taxon>Insecta</taxon>
        <taxon>Pterygota</taxon>
        <taxon>Neoptera</taxon>
        <taxon>Endopterygota</taxon>
        <taxon>Diptera</taxon>
        <taxon>Nematocera</taxon>
        <taxon>Sciaroidea</taxon>
        <taxon>Sciaridae</taxon>
        <taxon>Pseudolycoriella</taxon>
    </lineage>
</organism>
<sequence>MKNERIGIGMDSAVIPIKRHGLSLVQSVDCFYPLIDDPYNMGKIAFANVVSDIYATGVTTIDTVRLVLSTPDEFSEEERNIVVPMMINGFRDAAKHCGCELKMGNIAINPWCLIGGVATSICRSEEIVMPISAQSGDVLILTKPLGTQLATNAYIWMKEASSQWTKLNNALVTSEQITIAYNKAVESMITLNSLGAKLMHKYNAHAATDITGFGLLGHAANLAKYQKLPVDFVIERLPLIVNLKKMAEVLEQKRLMTGKGVETSGGLLVAIDQASAKAFCDDYLRESGNKCWVIGRVTDGTGAAYMSESSVLFEVE</sequence>
<dbReference type="EMBL" id="WJQU01000002">
    <property type="protein sequence ID" value="KAJ6644407.1"/>
    <property type="molecule type" value="Genomic_DNA"/>
</dbReference>
<keyword evidence="2" id="KW-0547">Nucleotide-binding</keyword>
<dbReference type="Pfam" id="PF00586">
    <property type="entry name" value="AIRS"/>
    <property type="match status" value="1"/>
</dbReference>
<evidence type="ECO:0000256" key="2">
    <source>
        <dbReference type="ARBA" id="ARBA00022741"/>
    </source>
</evidence>
<evidence type="ECO:0000259" key="6">
    <source>
        <dbReference type="Pfam" id="PF00586"/>
    </source>
</evidence>
<dbReference type="GO" id="GO:0005524">
    <property type="term" value="F:ATP binding"/>
    <property type="evidence" value="ECO:0007669"/>
    <property type="project" value="UniProtKB-KW"/>
</dbReference>
<dbReference type="Gene3D" id="3.30.1330.10">
    <property type="entry name" value="PurM-like, N-terminal domain"/>
    <property type="match status" value="1"/>
</dbReference>
<evidence type="ECO:0000313" key="9">
    <source>
        <dbReference type="Proteomes" id="UP001151699"/>
    </source>
</evidence>
<dbReference type="PANTHER" id="PTHR10256:SF0">
    <property type="entry name" value="INACTIVE SELENIDE, WATER DIKINASE-LIKE PROTEIN-RELATED"/>
    <property type="match status" value="1"/>
</dbReference>
<protein>
    <submittedName>
        <fullName evidence="8">Inactive selenide, water dikinase-like protein</fullName>
    </submittedName>
</protein>
<keyword evidence="4" id="KW-0067">ATP-binding</keyword>
<keyword evidence="5" id="KW-0711">Selenium</keyword>
<dbReference type="NCBIfam" id="TIGR00476">
    <property type="entry name" value="selD"/>
    <property type="match status" value="1"/>
</dbReference>
<evidence type="ECO:0000313" key="8">
    <source>
        <dbReference type="EMBL" id="KAJ6644407.1"/>
    </source>
</evidence>
<evidence type="ECO:0000256" key="5">
    <source>
        <dbReference type="ARBA" id="ARBA00023266"/>
    </source>
</evidence>
<evidence type="ECO:0000256" key="4">
    <source>
        <dbReference type="ARBA" id="ARBA00022840"/>
    </source>
</evidence>
<comment type="caution">
    <text evidence="8">The sequence shown here is derived from an EMBL/GenBank/DDBJ whole genome shotgun (WGS) entry which is preliminary data.</text>
</comment>
<keyword evidence="1" id="KW-0808">Transferase</keyword>
<accession>A0A9Q0N6D0</accession>
<dbReference type="InterPro" id="IPR036676">
    <property type="entry name" value="PurM-like_C_sf"/>
</dbReference>
<evidence type="ECO:0000256" key="1">
    <source>
        <dbReference type="ARBA" id="ARBA00022679"/>
    </source>
</evidence>
<dbReference type="Pfam" id="PF02769">
    <property type="entry name" value="AIRS_C"/>
    <property type="match status" value="1"/>
</dbReference>
<keyword evidence="9" id="KW-1185">Reference proteome</keyword>
<name>A0A9Q0N6D0_9DIPT</name>
<dbReference type="InterPro" id="IPR016188">
    <property type="entry name" value="PurM-like_N"/>
</dbReference>
<proteinExistence type="predicted"/>
<dbReference type="GO" id="GO:0016260">
    <property type="term" value="P:selenocysteine biosynthetic process"/>
    <property type="evidence" value="ECO:0007669"/>
    <property type="project" value="TreeGrafter"/>
</dbReference>
<evidence type="ECO:0000259" key="7">
    <source>
        <dbReference type="Pfam" id="PF02769"/>
    </source>
</evidence>
<dbReference type="PIRSF" id="PIRSF036407">
    <property type="entry name" value="Selenphspht_syn"/>
    <property type="match status" value="1"/>
</dbReference>
<dbReference type="SUPFAM" id="SSF55326">
    <property type="entry name" value="PurM N-terminal domain-like"/>
    <property type="match status" value="1"/>
</dbReference>
<dbReference type="InterPro" id="IPR010918">
    <property type="entry name" value="PurM-like_C_dom"/>
</dbReference>
<evidence type="ECO:0000256" key="3">
    <source>
        <dbReference type="ARBA" id="ARBA00022777"/>
    </source>
</evidence>
<dbReference type="Proteomes" id="UP001151699">
    <property type="component" value="Chromosome B"/>
</dbReference>
<reference evidence="8" key="1">
    <citation type="submission" date="2022-07" db="EMBL/GenBank/DDBJ databases">
        <authorList>
            <person name="Trinca V."/>
            <person name="Uliana J.V.C."/>
            <person name="Torres T.T."/>
            <person name="Ward R.J."/>
            <person name="Monesi N."/>
        </authorList>
    </citation>
    <scope>NUCLEOTIDE SEQUENCE</scope>
    <source>
        <strain evidence="8">HSMRA1968</strain>
        <tissue evidence="8">Whole embryos</tissue>
    </source>
</reference>